<name>A0ABS6J748_9RHOB</name>
<dbReference type="SMART" id="SM00287">
    <property type="entry name" value="SH3b"/>
    <property type="match status" value="1"/>
</dbReference>
<dbReference type="Gene3D" id="2.30.30.40">
    <property type="entry name" value="SH3 Domains"/>
    <property type="match status" value="1"/>
</dbReference>
<accession>A0ABS6J748</accession>
<sequence>MFRPLILTALLAAGAAAHAQTTDVTAWTDLNLRAGPGPGYQILGVIPAQAPVTLRGCLAEQSWCQVEFNGQQGWASGDYLTVMQNEAPVAVHTQREALRVETLTYEGDEGGNALAGGTLGAIAGAAIGGPVGAAVGGAIGAGAGAAATPETTVTRYVTENPVEPVYLEGEVVTGATLPEVVDLRPVPDSTYYYAYVNGVPVLVERENRQIVYIVR</sequence>
<evidence type="ECO:0000256" key="1">
    <source>
        <dbReference type="SAM" id="SignalP"/>
    </source>
</evidence>
<dbReference type="Proteomes" id="UP000731907">
    <property type="component" value="Unassembled WGS sequence"/>
</dbReference>
<dbReference type="InterPro" id="IPR003646">
    <property type="entry name" value="SH3-like_bac-type"/>
</dbReference>
<reference evidence="3 4" key="1">
    <citation type="submission" date="2021-06" db="EMBL/GenBank/DDBJ databases">
        <title>Rhodobacteraceae bacterium strain HSP-20.</title>
        <authorList>
            <person name="Chen W.-M."/>
        </authorList>
    </citation>
    <scope>NUCLEOTIDE SEQUENCE [LARGE SCALE GENOMIC DNA]</scope>
    <source>
        <strain evidence="3 4">HSP-20</strain>
    </source>
</reference>
<protein>
    <submittedName>
        <fullName evidence="3">DUF1236 domain-containing protein</fullName>
    </submittedName>
</protein>
<keyword evidence="1" id="KW-0732">Signal</keyword>
<dbReference type="PROSITE" id="PS51781">
    <property type="entry name" value="SH3B"/>
    <property type="match status" value="1"/>
</dbReference>
<evidence type="ECO:0000313" key="4">
    <source>
        <dbReference type="Proteomes" id="UP000731907"/>
    </source>
</evidence>
<keyword evidence="4" id="KW-1185">Reference proteome</keyword>
<gene>
    <name evidence="3" type="ORF">GU927_017185</name>
</gene>
<comment type="caution">
    <text evidence="3">The sequence shown here is derived from an EMBL/GenBank/DDBJ whole genome shotgun (WGS) entry which is preliminary data.</text>
</comment>
<dbReference type="RefSeq" id="WP_161763695.1">
    <property type="nucleotide sequence ID" value="NZ_JAAATX020000013.1"/>
</dbReference>
<dbReference type="EMBL" id="JAAATX020000013">
    <property type="protein sequence ID" value="MBU9699581.1"/>
    <property type="molecule type" value="Genomic_DNA"/>
</dbReference>
<feature type="domain" description="SH3b" evidence="2">
    <location>
        <begin position="19"/>
        <end position="84"/>
    </location>
</feature>
<feature type="chain" id="PRO_5045836519" evidence="1">
    <location>
        <begin position="20"/>
        <end position="215"/>
    </location>
</feature>
<dbReference type="Pfam" id="PF06823">
    <property type="entry name" value="DUF1236"/>
    <property type="match status" value="1"/>
</dbReference>
<dbReference type="InterPro" id="IPR009642">
    <property type="entry name" value="DUF1236"/>
</dbReference>
<organism evidence="3 4">
    <name type="scientific">Paragemmobacter amnigenus</name>
    <dbReference type="NCBI Taxonomy" id="2852097"/>
    <lineage>
        <taxon>Bacteria</taxon>
        <taxon>Pseudomonadati</taxon>
        <taxon>Pseudomonadota</taxon>
        <taxon>Alphaproteobacteria</taxon>
        <taxon>Rhodobacterales</taxon>
        <taxon>Paracoccaceae</taxon>
        <taxon>Paragemmobacter</taxon>
    </lineage>
</organism>
<proteinExistence type="predicted"/>
<dbReference type="Pfam" id="PF08239">
    <property type="entry name" value="SH3_3"/>
    <property type="match status" value="1"/>
</dbReference>
<evidence type="ECO:0000313" key="3">
    <source>
        <dbReference type="EMBL" id="MBU9699581.1"/>
    </source>
</evidence>
<feature type="signal peptide" evidence="1">
    <location>
        <begin position="1"/>
        <end position="19"/>
    </location>
</feature>
<evidence type="ECO:0000259" key="2">
    <source>
        <dbReference type="PROSITE" id="PS51781"/>
    </source>
</evidence>